<reference evidence="2 3" key="1">
    <citation type="journal article" date="2005" name="PLoS Biol.">
        <title>The genomes of Oryza sativa: a history of duplications.</title>
        <authorList>
            <person name="Yu J."/>
            <person name="Wang J."/>
            <person name="Lin W."/>
            <person name="Li S."/>
            <person name="Li H."/>
            <person name="Zhou J."/>
            <person name="Ni P."/>
            <person name="Dong W."/>
            <person name="Hu S."/>
            <person name="Zeng C."/>
            <person name="Zhang J."/>
            <person name="Zhang Y."/>
            <person name="Li R."/>
            <person name="Xu Z."/>
            <person name="Li S."/>
            <person name="Li X."/>
            <person name="Zheng H."/>
            <person name="Cong L."/>
            <person name="Lin L."/>
            <person name="Yin J."/>
            <person name="Geng J."/>
            <person name="Li G."/>
            <person name="Shi J."/>
            <person name="Liu J."/>
            <person name="Lv H."/>
            <person name="Li J."/>
            <person name="Wang J."/>
            <person name="Deng Y."/>
            <person name="Ran L."/>
            <person name="Shi X."/>
            <person name="Wang X."/>
            <person name="Wu Q."/>
            <person name="Li C."/>
            <person name="Ren X."/>
            <person name="Wang J."/>
            <person name="Wang X."/>
            <person name="Li D."/>
            <person name="Liu D."/>
            <person name="Zhang X."/>
            <person name="Ji Z."/>
            <person name="Zhao W."/>
            <person name="Sun Y."/>
            <person name="Zhang Z."/>
            <person name="Bao J."/>
            <person name="Han Y."/>
            <person name="Dong L."/>
            <person name="Ji J."/>
            <person name="Chen P."/>
            <person name="Wu S."/>
            <person name="Liu J."/>
            <person name="Xiao Y."/>
            <person name="Bu D."/>
            <person name="Tan J."/>
            <person name="Yang L."/>
            <person name="Ye C."/>
            <person name="Zhang J."/>
            <person name="Xu J."/>
            <person name="Zhou Y."/>
            <person name="Yu Y."/>
            <person name="Zhang B."/>
            <person name="Zhuang S."/>
            <person name="Wei H."/>
            <person name="Liu B."/>
            <person name="Lei M."/>
            <person name="Yu H."/>
            <person name="Li Y."/>
            <person name="Xu H."/>
            <person name="Wei S."/>
            <person name="He X."/>
            <person name="Fang L."/>
            <person name="Zhang Z."/>
            <person name="Zhang Y."/>
            <person name="Huang X."/>
            <person name="Su Z."/>
            <person name="Tong W."/>
            <person name="Li J."/>
            <person name="Tong Z."/>
            <person name="Li S."/>
            <person name="Ye J."/>
            <person name="Wang L."/>
            <person name="Fang L."/>
            <person name="Lei T."/>
            <person name="Chen C."/>
            <person name="Chen H."/>
            <person name="Xu Z."/>
            <person name="Li H."/>
            <person name="Huang H."/>
            <person name="Zhang F."/>
            <person name="Xu H."/>
            <person name="Li N."/>
            <person name="Zhao C."/>
            <person name="Li S."/>
            <person name="Dong L."/>
            <person name="Huang Y."/>
            <person name="Li L."/>
            <person name="Xi Y."/>
            <person name="Qi Q."/>
            <person name="Li W."/>
            <person name="Zhang B."/>
            <person name="Hu W."/>
            <person name="Zhang Y."/>
            <person name="Tian X."/>
            <person name="Jiao Y."/>
            <person name="Liang X."/>
            <person name="Jin J."/>
            <person name="Gao L."/>
            <person name="Zheng W."/>
            <person name="Hao B."/>
            <person name="Liu S."/>
            <person name="Wang W."/>
            <person name="Yuan L."/>
            <person name="Cao M."/>
            <person name="McDermott J."/>
            <person name="Samudrala R."/>
            <person name="Wang J."/>
            <person name="Wong G.K."/>
            <person name="Yang H."/>
        </authorList>
    </citation>
    <scope>NUCLEOTIDE SEQUENCE [LARGE SCALE GENOMIC DNA]</scope>
    <source>
        <strain evidence="3">cv. 93-11</strain>
    </source>
</reference>
<dbReference type="AlphaFoldDB" id="B8AMC8"/>
<dbReference type="Proteomes" id="UP000007015">
    <property type="component" value="Chromosome 3"/>
</dbReference>
<organism evidence="2 3">
    <name type="scientific">Oryza sativa subsp. indica</name>
    <name type="common">Rice</name>
    <dbReference type="NCBI Taxonomy" id="39946"/>
    <lineage>
        <taxon>Eukaryota</taxon>
        <taxon>Viridiplantae</taxon>
        <taxon>Streptophyta</taxon>
        <taxon>Embryophyta</taxon>
        <taxon>Tracheophyta</taxon>
        <taxon>Spermatophyta</taxon>
        <taxon>Magnoliopsida</taxon>
        <taxon>Liliopsida</taxon>
        <taxon>Poales</taxon>
        <taxon>Poaceae</taxon>
        <taxon>BOP clade</taxon>
        <taxon>Oryzoideae</taxon>
        <taxon>Oryzeae</taxon>
        <taxon>Oryzinae</taxon>
        <taxon>Oryza</taxon>
        <taxon>Oryza sativa</taxon>
    </lineage>
</organism>
<evidence type="ECO:0000256" key="1">
    <source>
        <dbReference type="SAM" id="SignalP"/>
    </source>
</evidence>
<dbReference type="PROSITE" id="PS51257">
    <property type="entry name" value="PROKAR_LIPOPROTEIN"/>
    <property type="match status" value="1"/>
</dbReference>
<dbReference type="InterPro" id="IPR033254">
    <property type="entry name" value="Plant_FLA"/>
</dbReference>
<protein>
    <submittedName>
        <fullName evidence="2">Uncharacterized protein</fullName>
    </submittedName>
</protein>
<dbReference type="GO" id="GO:0005886">
    <property type="term" value="C:plasma membrane"/>
    <property type="evidence" value="ECO:0007669"/>
    <property type="project" value="TreeGrafter"/>
</dbReference>
<feature type="chain" id="PRO_5002864830" evidence="1">
    <location>
        <begin position="27"/>
        <end position="164"/>
    </location>
</feature>
<evidence type="ECO:0000313" key="2">
    <source>
        <dbReference type="EMBL" id="EEC74435.1"/>
    </source>
</evidence>
<gene>
    <name evidence="2" type="ORF">OsI_09823</name>
</gene>
<keyword evidence="1" id="KW-0732">Signal</keyword>
<dbReference type="SUPFAM" id="SSF82153">
    <property type="entry name" value="FAS1 domain"/>
    <property type="match status" value="1"/>
</dbReference>
<dbReference type="STRING" id="39946.B8AMC8"/>
<evidence type="ECO:0000313" key="3">
    <source>
        <dbReference type="Proteomes" id="UP000007015"/>
    </source>
</evidence>
<dbReference type="EMBL" id="CM000128">
    <property type="protein sequence ID" value="EEC74435.1"/>
    <property type="molecule type" value="Genomic_DNA"/>
</dbReference>
<dbReference type="InterPro" id="IPR036378">
    <property type="entry name" value="FAS1_dom_sf"/>
</dbReference>
<dbReference type="Gramene" id="BGIOSGA011764-TA">
    <property type="protein sequence ID" value="BGIOSGA011764-PA"/>
    <property type="gene ID" value="BGIOSGA011764"/>
</dbReference>
<name>B8AMC8_ORYSI</name>
<dbReference type="PANTHER" id="PTHR32382:SF7">
    <property type="entry name" value="ARABINOGALACTAN PROTEIN 8, PUTATIVE, EXPRESSED-RELATED"/>
    <property type="match status" value="1"/>
</dbReference>
<dbReference type="HOGENOM" id="CLU_1629804_0_0_1"/>
<accession>B8AMC8</accession>
<feature type="signal peptide" evidence="1">
    <location>
        <begin position="1"/>
        <end position="26"/>
    </location>
</feature>
<dbReference type="PANTHER" id="PTHR32382">
    <property type="entry name" value="FASCICLIN-LIKE ARABINOGALACTAN PROTEIN"/>
    <property type="match status" value="1"/>
</dbReference>
<sequence>MAAAAQRLVAAVVVLVACLALPAARGLNITAMLNGYPDYKMFNKYLSETKVCDEINARESITLLVLGDGPMSTLVLDADQSLAGIKNALRLHAILDYFDPKKIRGLPDAGRRAVEAGGSQGNEGVVRRRVAVSSARRISRGRVFLRSALSTSFFFFPFFHVQCR</sequence>
<keyword evidence="3" id="KW-1185">Reference proteome</keyword>
<proteinExistence type="predicted"/>